<proteinExistence type="predicted"/>
<dbReference type="SUPFAM" id="SSF53590">
    <property type="entry name" value="Nucleoside hydrolase"/>
    <property type="match status" value="1"/>
</dbReference>
<dbReference type="AlphaFoldDB" id="A0A1G8FD33"/>
<dbReference type="InterPro" id="IPR023186">
    <property type="entry name" value="IUNH"/>
</dbReference>
<keyword evidence="2" id="KW-0326">Glycosidase</keyword>
<evidence type="ECO:0000313" key="5">
    <source>
        <dbReference type="Proteomes" id="UP000198822"/>
    </source>
</evidence>
<dbReference type="CDD" id="cd02651">
    <property type="entry name" value="nuc_hydro_IU_UC_XIUA"/>
    <property type="match status" value="1"/>
</dbReference>
<dbReference type="PANTHER" id="PTHR12304">
    <property type="entry name" value="INOSINE-URIDINE PREFERRING NUCLEOSIDE HYDROLASE"/>
    <property type="match status" value="1"/>
</dbReference>
<dbReference type="GO" id="GO:0005829">
    <property type="term" value="C:cytosol"/>
    <property type="evidence" value="ECO:0007669"/>
    <property type="project" value="TreeGrafter"/>
</dbReference>
<keyword evidence="5" id="KW-1185">Reference proteome</keyword>
<dbReference type="RefSeq" id="WP_092505358.1">
    <property type="nucleotide sequence ID" value="NZ_LT629695.1"/>
</dbReference>
<accession>A0A1G8FD33</accession>
<gene>
    <name evidence="4" type="ORF">SAMN04489720_2433</name>
</gene>
<feature type="domain" description="Inosine/uridine-preferring nucleoside hydrolase" evidence="3">
    <location>
        <begin position="5"/>
        <end position="299"/>
    </location>
</feature>
<dbReference type="PROSITE" id="PS01247">
    <property type="entry name" value="IUNH"/>
    <property type="match status" value="1"/>
</dbReference>
<dbReference type="GO" id="GO:0006152">
    <property type="term" value="P:purine nucleoside catabolic process"/>
    <property type="evidence" value="ECO:0007669"/>
    <property type="project" value="TreeGrafter"/>
</dbReference>
<dbReference type="STRING" id="399736.SAMN04489720_2433"/>
<dbReference type="InterPro" id="IPR001910">
    <property type="entry name" value="Inosine/uridine_hydrolase_dom"/>
</dbReference>
<reference evidence="5" key="1">
    <citation type="submission" date="2016-10" db="EMBL/GenBank/DDBJ databases">
        <authorList>
            <person name="Varghese N."/>
            <person name="Submissions S."/>
        </authorList>
    </citation>
    <scope>NUCLEOTIDE SEQUENCE [LARGE SCALE GENOMIC DNA]</scope>
    <source>
        <strain evidence="5">DSM 22002</strain>
    </source>
</reference>
<dbReference type="GO" id="GO:0045437">
    <property type="term" value="F:uridine nucleosidase activity"/>
    <property type="evidence" value="ECO:0007669"/>
    <property type="project" value="UniProtKB-ARBA"/>
</dbReference>
<dbReference type="Pfam" id="PF01156">
    <property type="entry name" value="IU_nuc_hydro"/>
    <property type="match status" value="1"/>
</dbReference>
<name>A0A1G8FD33_9MICO</name>
<dbReference type="OrthoDB" id="9797882at2"/>
<protein>
    <submittedName>
        <fullName evidence="4">Purine nucleosidase</fullName>
    </submittedName>
</protein>
<evidence type="ECO:0000313" key="4">
    <source>
        <dbReference type="EMBL" id="SDH80058.1"/>
    </source>
</evidence>
<dbReference type="InterPro" id="IPR015910">
    <property type="entry name" value="I/U_nuclsd_hydro_CS"/>
</dbReference>
<dbReference type="Gene3D" id="3.90.245.10">
    <property type="entry name" value="Ribonucleoside hydrolase-like"/>
    <property type="match status" value="1"/>
</dbReference>
<dbReference type="PANTHER" id="PTHR12304:SF4">
    <property type="entry name" value="URIDINE NUCLEOSIDASE"/>
    <property type="match status" value="1"/>
</dbReference>
<organism evidence="4 5">
    <name type="scientific">Agrococcus jejuensis</name>
    <dbReference type="NCBI Taxonomy" id="399736"/>
    <lineage>
        <taxon>Bacteria</taxon>
        <taxon>Bacillati</taxon>
        <taxon>Actinomycetota</taxon>
        <taxon>Actinomycetes</taxon>
        <taxon>Micrococcales</taxon>
        <taxon>Microbacteriaceae</taxon>
        <taxon>Agrococcus</taxon>
    </lineage>
</organism>
<evidence type="ECO:0000256" key="2">
    <source>
        <dbReference type="ARBA" id="ARBA00023295"/>
    </source>
</evidence>
<evidence type="ECO:0000256" key="1">
    <source>
        <dbReference type="ARBA" id="ARBA00022801"/>
    </source>
</evidence>
<dbReference type="InterPro" id="IPR036452">
    <property type="entry name" value="Ribo_hydro-like"/>
</dbReference>
<dbReference type="GO" id="GO:0008477">
    <property type="term" value="F:purine nucleosidase activity"/>
    <property type="evidence" value="ECO:0007669"/>
    <property type="project" value="TreeGrafter"/>
</dbReference>
<sequence>MPRRIILDCDPGHDDAIALLLAAGSPEVELVAVTTVAGNQTLDKVTRNALAVGTIAGLVGVPFAAGADRPLVREQVVAPEYHGESGLDGPELPEPTIALDPRHAVDVIVETVMAAEPGTITLVPTGALTNLALAVRREPRIAERVREVVWMGGAAAGGNYSPVAEYNAAIDPEAAQIVLDAGCPVVMVGLDLTHQALADQAVLDAIASVPGRPASFTLELLEFFRGTYRDQGFEWPPVHDACAVAYVVDPGCMTVRRAPIAVELHGELTTGQTVVDLRHAAPEGCTTSVALGLDAPRMWAHVVDALTRLA</sequence>
<keyword evidence="1" id="KW-0378">Hydrolase</keyword>
<evidence type="ECO:0000259" key="3">
    <source>
        <dbReference type="Pfam" id="PF01156"/>
    </source>
</evidence>
<dbReference type="Proteomes" id="UP000198822">
    <property type="component" value="Chromosome I"/>
</dbReference>
<dbReference type="EMBL" id="LT629695">
    <property type="protein sequence ID" value="SDH80058.1"/>
    <property type="molecule type" value="Genomic_DNA"/>
</dbReference>